<evidence type="ECO:0000313" key="9">
    <source>
        <dbReference type="Proteomes" id="UP000243217"/>
    </source>
</evidence>
<dbReference type="InterPro" id="IPR000387">
    <property type="entry name" value="Tyr_Pase_dom"/>
</dbReference>
<comment type="similarity">
    <text evidence="1">Belongs to the protein-tyrosine phosphatase family. Non-receptor class dual specificity subfamily.</text>
</comment>
<sequence>MWRTIQAEQKQNPPTSSCGEFVVIPTQSSGQLFLGSAFAAEDRAFLNEKRISCVIALGTGNLTSLQDVLCIDIIDVQEALILGYFDICIGYLHERLEQGRNVLVHCAYGQSRSAAICVAYLMQQEKYSLLDGYKVVQQARPCIYINSGFLEQLDLYEQMGCSLDGDSSAHATYRTMQALQNKRSQDQNVELYTSKLALATNKIYCRKCNYLLCTSNNMVMHEHLNGTCDAVFLEPLSWMELSGEQGRLSCPRCKGKLGIYNWFGLKCSLGTFQQPVFQLSRARVDMRKV</sequence>
<evidence type="ECO:0000256" key="5">
    <source>
        <dbReference type="PIRSR" id="PIRSR000941-50"/>
    </source>
</evidence>
<dbReference type="GO" id="GO:0004725">
    <property type="term" value="F:protein tyrosine phosphatase activity"/>
    <property type="evidence" value="ECO:0007669"/>
    <property type="project" value="UniProtKB-EC"/>
</dbReference>
<dbReference type="STRING" id="74557.A0A1W0A6A4"/>
<feature type="domain" description="Tyrosine specific protein phosphatases" evidence="7">
    <location>
        <begin position="92"/>
        <end position="141"/>
    </location>
</feature>
<evidence type="ECO:0000256" key="2">
    <source>
        <dbReference type="ARBA" id="ARBA00013064"/>
    </source>
</evidence>
<dbReference type="InterPro" id="IPR000340">
    <property type="entry name" value="Dual-sp_phosphatase_cat-dom"/>
</dbReference>
<dbReference type="Gene3D" id="3.90.190.10">
    <property type="entry name" value="Protein tyrosine phosphatase superfamily"/>
    <property type="match status" value="1"/>
</dbReference>
<gene>
    <name evidence="8" type="ORF">THRCLA_20525</name>
</gene>
<reference evidence="8 9" key="1">
    <citation type="journal article" date="2014" name="Genome Biol. Evol.">
        <title>The secreted proteins of Achlya hypogyna and Thraustotheca clavata identify the ancestral oomycete secretome and reveal gene acquisitions by horizontal gene transfer.</title>
        <authorList>
            <person name="Misner I."/>
            <person name="Blouin N."/>
            <person name="Leonard G."/>
            <person name="Richards T.A."/>
            <person name="Lane C.E."/>
        </authorList>
    </citation>
    <scope>NUCLEOTIDE SEQUENCE [LARGE SCALE GENOMIC DNA]</scope>
    <source>
        <strain evidence="8 9">ATCC 34112</strain>
    </source>
</reference>
<dbReference type="GO" id="GO:0008138">
    <property type="term" value="F:protein tyrosine/serine/threonine phosphatase activity"/>
    <property type="evidence" value="ECO:0007669"/>
    <property type="project" value="InterPro"/>
</dbReference>
<dbReference type="PROSITE" id="PS50054">
    <property type="entry name" value="TYR_PHOSPHATASE_DUAL"/>
    <property type="match status" value="1"/>
</dbReference>
<keyword evidence="4" id="KW-0904">Protein phosphatase</keyword>
<dbReference type="EC" id="3.1.3.48" evidence="2"/>
<dbReference type="SUPFAM" id="SSF52799">
    <property type="entry name" value="(Phosphotyrosine protein) phosphatases II"/>
    <property type="match status" value="1"/>
</dbReference>
<dbReference type="InterPro" id="IPR029021">
    <property type="entry name" value="Prot-tyrosine_phosphatase-like"/>
</dbReference>
<dbReference type="InterPro" id="IPR020422">
    <property type="entry name" value="TYR_PHOSPHATASE_DUAL_dom"/>
</dbReference>
<dbReference type="AlphaFoldDB" id="A0A1W0A6A4"/>
<dbReference type="PROSITE" id="PS50056">
    <property type="entry name" value="TYR_PHOSPHATASE_2"/>
    <property type="match status" value="1"/>
</dbReference>
<dbReference type="InterPro" id="IPR016278">
    <property type="entry name" value="DUSP12"/>
</dbReference>
<organism evidence="8 9">
    <name type="scientific">Thraustotheca clavata</name>
    <dbReference type="NCBI Taxonomy" id="74557"/>
    <lineage>
        <taxon>Eukaryota</taxon>
        <taxon>Sar</taxon>
        <taxon>Stramenopiles</taxon>
        <taxon>Oomycota</taxon>
        <taxon>Saprolegniomycetes</taxon>
        <taxon>Saprolegniales</taxon>
        <taxon>Achlyaceae</taxon>
        <taxon>Thraustotheca</taxon>
    </lineage>
</organism>
<keyword evidence="3" id="KW-0378">Hydrolase</keyword>
<feature type="domain" description="Tyrosine-protein phosphatase" evidence="6">
    <location>
        <begin position="24"/>
        <end position="162"/>
    </location>
</feature>
<protein>
    <recommendedName>
        <fullName evidence="2">protein-tyrosine-phosphatase</fullName>
        <ecNumber evidence="2">3.1.3.48</ecNumber>
    </recommendedName>
</protein>
<dbReference type="InterPro" id="IPR016130">
    <property type="entry name" value="Tyr_Pase_AS"/>
</dbReference>
<dbReference type="OrthoDB" id="2017893at2759"/>
<evidence type="ECO:0000256" key="1">
    <source>
        <dbReference type="ARBA" id="ARBA00008601"/>
    </source>
</evidence>
<comment type="caution">
    <text evidence="8">The sequence shown here is derived from an EMBL/GenBank/DDBJ whole genome shotgun (WGS) entry which is preliminary data.</text>
</comment>
<dbReference type="PANTHER" id="PTHR45848:SF4">
    <property type="entry name" value="DUAL SPECIFICITY PROTEIN PHOSPHATASE 12"/>
    <property type="match status" value="1"/>
</dbReference>
<name>A0A1W0A6A4_9STRA</name>
<dbReference type="CDD" id="cd14498">
    <property type="entry name" value="DSP"/>
    <property type="match status" value="1"/>
</dbReference>
<dbReference type="PIRSF" id="PIRSF000941">
    <property type="entry name" value="DUSP12"/>
    <property type="match status" value="1"/>
</dbReference>
<dbReference type="Pfam" id="PF00782">
    <property type="entry name" value="DSPc"/>
    <property type="match status" value="1"/>
</dbReference>
<dbReference type="PANTHER" id="PTHR45848">
    <property type="entry name" value="DUAL SPECIFICITY PROTEIN PHOSPHATASE 12 FAMILY MEMBER"/>
    <property type="match status" value="1"/>
</dbReference>
<accession>A0A1W0A6A4</accession>
<evidence type="ECO:0000256" key="4">
    <source>
        <dbReference type="ARBA" id="ARBA00022912"/>
    </source>
</evidence>
<dbReference type="PROSITE" id="PS00383">
    <property type="entry name" value="TYR_PHOSPHATASE_1"/>
    <property type="match status" value="1"/>
</dbReference>
<dbReference type="Proteomes" id="UP000243217">
    <property type="component" value="Unassembled WGS sequence"/>
</dbReference>
<proteinExistence type="inferred from homology"/>
<dbReference type="EMBL" id="JNBS01000414">
    <property type="protein sequence ID" value="OQS05806.1"/>
    <property type="molecule type" value="Genomic_DNA"/>
</dbReference>
<dbReference type="SMART" id="SM00195">
    <property type="entry name" value="DSPc"/>
    <property type="match status" value="1"/>
</dbReference>
<feature type="active site" description="Phosphocysteine intermediate" evidence="5">
    <location>
        <position position="106"/>
    </location>
</feature>
<evidence type="ECO:0000256" key="3">
    <source>
        <dbReference type="ARBA" id="ARBA00022801"/>
    </source>
</evidence>
<evidence type="ECO:0000313" key="8">
    <source>
        <dbReference type="EMBL" id="OQS05806.1"/>
    </source>
</evidence>
<keyword evidence="9" id="KW-1185">Reference proteome</keyword>
<evidence type="ECO:0000259" key="6">
    <source>
        <dbReference type="PROSITE" id="PS50054"/>
    </source>
</evidence>
<evidence type="ECO:0000259" key="7">
    <source>
        <dbReference type="PROSITE" id="PS50056"/>
    </source>
</evidence>